<dbReference type="Proteomes" id="UP001461498">
    <property type="component" value="Unassembled WGS sequence"/>
</dbReference>
<dbReference type="InterPro" id="IPR051150">
    <property type="entry name" value="SWT21/TCAB1_mRNA_Telomere"/>
</dbReference>
<sequence>METEHSNIDKCTDENEEISTENAVVENNLIDNENKNISTDNILNGDNEVNKTENDVDEVKLPSEDVEMTENVQISSRDSNEVISATETQDDTLATNTGTLTFINYSFDNIFELTKSTKPFNVDTFLYGCKWSPDGTCLLTNCADYTIRLFDLPQNLYNKQIWNKNETLPELVPSLKMSEGGQIYDYDWYPFMSSWYPETCSFLTTSSKATIHLWDAYVAKILATYRGYNRFDETANAYSVKFSLNGEKIFSGYENEVKIFDTLRPGRDFVNIDTKHVAGQSGIISCIAENPSVPNMFAAGSYKKTIGLYLESGDSICLLSGQRSGITYLMWSQDGTCLYSGARKDNEIICWDIRNPGEVLCTMERTVNTNQRIYFDLSPDGRYLISGNTTGELTVWDLHDTIDESGKRNVAFQYRPHLDCANGISIHRQLPILATSSGQRHVPDITSDDEEDNHIFDTKKMMSKIENSIKLWWIGPVQTEPVD</sequence>
<keyword evidence="3" id="KW-0853">WD repeat</keyword>
<evidence type="ECO:0000256" key="2">
    <source>
        <dbReference type="ARBA" id="ARBA00041558"/>
    </source>
</evidence>
<name>A0AAW1D879_9HEMI</name>
<gene>
    <name evidence="4" type="ORF">O3M35_010853</name>
</gene>
<dbReference type="PANTHER" id="PTHR13211:SF0">
    <property type="entry name" value="TELOMERASE CAJAL BODY PROTEIN 1"/>
    <property type="match status" value="1"/>
</dbReference>
<dbReference type="PANTHER" id="PTHR13211">
    <property type="entry name" value="TELOMERASE CAJAL BODY PROTEIN 1"/>
    <property type="match status" value="1"/>
</dbReference>
<keyword evidence="5" id="KW-1185">Reference proteome</keyword>
<protein>
    <recommendedName>
        <fullName evidence="2">WD repeat-containing protein 79</fullName>
    </recommendedName>
</protein>
<dbReference type="SMART" id="SM00320">
    <property type="entry name" value="WD40"/>
    <property type="match status" value="5"/>
</dbReference>
<dbReference type="GO" id="GO:0003723">
    <property type="term" value="F:RNA binding"/>
    <property type="evidence" value="ECO:0007669"/>
    <property type="project" value="TreeGrafter"/>
</dbReference>
<evidence type="ECO:0000313" key="4">
    <source>
        <dbReference type="EMBL" id="KAK9504540.1"/>
    </source>
</evidence>
<proteinExistence type="inferred from homology"/>
<dbReference type="InterPro" id="IPR015943">
    <property type="entry name" value="WD40/YVTN_repeat-like_dom_sf"/>
</dbReference>
<evidence type="ECO:0000256" key="3">
    <source>
        <dbReference type="PROSITE-ProRule" id="PRU00221"/>
    </source>
</evidence>
<comment type="similarity">
    <text evidence="1">Belongs to the TCAB1 family.</text>
</comment>
<dbReference type="Gene3D" id="2.130.10.10">
    <property type="entry name" value="YVTN repeat-like/Quinoprotein amine dehydrogenase"/>
    <property type="match status" value="2"/>
</dbReference>
<dbReference type="InterPro" id="IPR036322">
    <property type="entry name" value="WD40_repeat_dom_sf"/>
</dbReference>
<dbReference type="GO" id="GO:0030576">
    <property type="term" value="P:Cajal body organization"/>
    <property type="evidence" value="ECO:0007669"/>
    <property type="project" value="TreeGrafter"/>
</dbReference>
<dbReference type="Pfam" id="PF00400">
    <property type="entry name" value="WD40"/>
    <property type="match status" value="2"/>
</dbReference>
<dbReference type="PROSITE" id="PS50082">
    <property type="entry name" value="WD_REPEATS_2"/>
    <property type="match status" value="1"/>
</dbReference>
<evidence type="ECO:0000313" key="5">
    <source>
        <dbReference type="Proteomes" id="UP001461498"/>
    </source>
</evidence>
<reference evidence="4 5" key="1">
    <citation type="submission" date="2022-12" db="EMBL/GenBank/DDBJ databases">
        <title>Chromosome-level genome assembly of true bugs.</title>
        <authorList>
            <person name="Ma L."/>
            <person name="Li H."/>
        </authorList>
    </citation>
    <scope>NUCLEOTIDE SEQUENCE [LARGE SCALE GENOMIC DNA]</scope>
    <source>
        <strain evidence="4">Lab_2022b</strain>
    </source>
</reference>
<dbReference type="InterPro" id="IPR001680">
    <property type="entry name" value="WD40_rpt"/>
</dbReference>
<dbReference type="EMBL" id="JAPXFL010000007">
    <property type="protein sequence ID" value="KAK9504540.1"/>
    <property type="molecule type" value="Genomic_DNA"/>
</dbReference>
<evidence type="ECO:0000256" key="1">
    <source>
        <dbReference type="ARBA" id="ARBA00038279"/>
    </source>
</evidence>
<comment type="caution">
    <text evidence="4">The sequence shown here is derived from an EMBL/GenBank/DDBJ whole genome shotgun (WGS) entry which is preliminary data.</text>
</comment>
<dbReference type="SUPFAM" id="SSF50978">
    <property type="entry name" value="WD40 repeat-like"/>
    <property type="match status" value="1"/>
</dbReference>
<dbReference type="AlphaFoldDB" id="A0AAW1D879"/>
<feature type="repeat" description="WD" evidence="3">
    <location>
        <begin position="377"/>
        <end position="398"/>
    </location>
</feature>
<dbReference type="GO" id="GO:0015030">
    <property type="term" value="C:Cajal body"/>
    <property type="evidence" value="ECO:0007669"/>
    <property type="project" value="TreeGrafter"/>
</dbReference>
<accession>A0AAW1D879</accession>
<organism evidence="4 5">
    <name type="scientific">Rhynocoris fuscipes</name>
    <dbReference type="NCBI Taxonomy" id="488301"/>
    <lineage>
        <taxon>Eukaryota</taxon>
        <taxon>Metazoa</taxon>
        <taxon>Ecdysozoa</taxon>
        <taxon>Arthropoda</taxon>
        <taxon>Hexapoda</taxon>
        <taxon>Insecta</taxon>
        <taxon>Pterygota</taxon>
        <taxon>Neoptera</taxon>
        <taxon>Paraneoptera</taxon>
        <taxon>Hemiptera</taxon>
        <taxon>Heteroptera</taxon>
        <taxon>Panheteroptera</taxon>
        <taxon>Cimicomorpha</taxon>
        <taxon>Reduviidae</taxon>
        <taxon>Harpactorinae</taxon>
        <taxon>Harpactorini</taxon>
        <taxon>Rhynocoris</taxon>
    </lineage>
</organism>